<sequence>MDLGYDDRDWINLAEKGDKATYHLLSLTDDVTQECSGSNELRAHQLKKMTDKLEVVSDPREENCVISGKRKRNEINYRRNPTNATEDVTDEDSGDKRDVTPTNISGSQLAAGADIFQHSLLEEEGEGLGMG</sequence>
<dbReference type="EMBL" id="JAJSOF020000019">
    <property type="protein sequence ID" value="KAJ4437980.1"/>
    <property type="molecule type" value="Genomic_DNA"/>
</dbReference>
<protein>
    <submittedName>
        <fullName evidence="2">Uncharacterized protein</fullName>
    </submittedName>
</protein>
<proteinExistence type="predicted"/>
<evidence type="ECO:0000313" key="3">
    <source>
        <dbReference type="Proteomes" id="UP001148838"/>
    </source>
</evidence>
<comment type="caution">
    <text evidence="2">The sequence shown here is derived from an EMBL/GenBank/DDBJ whole genome shotgun (WGS) entry which is preliminary data.</text>
</comment>
<evidence type="ECO:0000313" key="2">
    <source>
        <dbReference type="EMBL" id="KAJ4437980.1"/>
    </source>
</evidence>
<feature type="region of interest" description="Disordered" evidence="1">
    <location>
        <begin position="75"/>
        <end position="110"/>
    </location>
</feature>
<accession>A0ABQ8SUV6</accession>
<dbReference type="Proteomes" id="UP001148838">
    <property type="component" value="Unassembled WGS sequence"/>
</dbReference>
<reference evidence="2 3" key="1">
    <citation type="journal article" date="2022" name="Allergy">
        <title>Genome assembly and annotation of Periplaneta americana reveal a comprehensive cockroach allergen profile.</title>
        <authorList>
            <person name="Wang L."/>
            <person name="Xiong Q."/>
            <person name="Saelim N."/>
            <person name="Wang L."/>
            <person name="Nong W."/>
            <person name="Wan A.T."/>
            <person name="Shi M."/>
            <person name="Liu X."/>
            <person name="Cao Q."/>
            <person name="Hui J.H.L."/>
            <person name="Sookrung N."/>
            <person name="Leung T.F."/>
            <person name="Tungtrongchitr A."/>
            <person name="Tsui S.K.W."/>
        </authorList>
    </citation>
    <scope>NUCLEOTIDE SEQUENCE [LARGE SCALE GENOMIC DNA]</scope>
    <source>
        <strain evidence="2">PWHHKU_190912</strain>
    </source>
</reference>
<gene>
    <name evidence="2" type="ORF">ANN_13919</name>
</gene>
<name>A0ABQ8SUV6_PERAM</name>
<evidence type="ECO:0000256" key="1">
    <source>
        <dbReference type="SAM" id="MobiDB-lite"/>
    </source>
</evidence>
<keyword evidence="3" id="KW-1185">Reference proteome</keyword>
<organism evidence="2 3">
    <name type="scientific">Periplaneta americana</name>
    <name type="common">American cockroach</name>
    <name type="synonym">Blatta americana</name>
    <dbReference type="NCBI Taxonomy" id="6978"/>
    <lineage>
        <taxon>Eukaryota</taxon>
        <taxon>Metazoa</taxon>
        <taxon>Ecdysozoa</taxon>
        <taxon>Arthropoda</taxon>
        <taxon>Hexapoda</taxon>
        <taxon>Insecta</taxon>
        <taxon>Pterygota</taxon>
        <taxon>Neoptera</taxon>
        <taxon>Polyneoptera</taxon>
        <taxon>Dictyoptera</taxon>
        <taxon>Blattodea</taxon>
        <taxon>Blattoidea</taxon>
        <taxon>Blattidae</taxon>
        <taxon>Blattinae</taxon>
        <taxon>Periplaneta</taxon>
    </lineage>
</organism>